<feature type="region of interest" description="Disordered" evidence="1">
    <location>
        <begin position="1"/>
        <end position="21"/>
    </location>
</feature>
<feature type="region of interest" description="Disordered" evidence="1">
    <location>
        <begin position="311"/>
        <end position="555"/>
    </location>
</feature>
<organism evidence="3">
    <name type="scientific">Alexandrium monilatum</name>
    <dbReference type="NCBI Taxonomy" id="311494"/>
    <lineage>
        <taxon>Eukaryota</taxon>
        <taxon>Sar</taxon>
        <taxon>Alveolata</taxon>
        <taxon>Dinophyceae</taxon>
        <taxon>Gonyaulacales</taxon>
        <taxon>Pyrocystaceae</taxon>
        <taxon>Alexandrium</taxon>
    </lineage>
</organism>
<feature type="compositionally biased region" description="Gly residues" evidence="1">
    <location>
        <begin position="453"/>
        <end position="464"/>
    </location>
</feature>
<dbReference type="AlphaFoldDB" id="A0A7S4SAS5"/>
<feature type="compositionally biased region" description="Low complexity" evidence="1">
    <location>
        <begin position="311"/>
        <end position="332"/>
    </location>
</feature>
<dbReference type="InterPro" id="IPR036020">
    <property type="entry name" value="WW_dom_sf"/>
</dbReference>
<sequence>MDPAKGVRVLDEAEDNRVPSEEEVREYANFLEIDIDDESHLMWIAREGVVAPVPHPWKMCTENDEDFFYFNFETGESVWDHPSDEKYREMVKEYREKAAKGGTPGDSLESGMTSKLESKLDQSIGSPASQLPPLETPVKGDTSSKDDMVSKLDISKDGSVVKDEVCKFEQDSALNSSLASPVPAELNSSQRDPVVIEKATEVSEDSRSSSDDEDRISGPPSPRSAGSNASASRSGFADDPADKSKDSARDSAQEAASPAASPTAGRASSKDERSPGEAAAGISPSSLQGTPQGGLLEASGADVVVDLAADASEDSTSLVPSPLPSPGGLVSGKKPTLAPLVTGKKPTLAPVSAGAAADAGAGGGVGGSSSPKQGGDDAAGRASSQAAVKGWQSLVGGAVQSAAEKEAKEQESSKGRRVEEPSQARGGGETEGERGGVQEDKSAAVPEEKQRGAGSGGAAAGGSAGSDAPSEVSEEYPSEFANSPAASHSGVLGGRSPTTAAAKEAEDASNASLGALDEAPYLGRADGGCEAPEPEVATAAVPAPAASASTELGTKQTLSTWAQVEAELASLTRCLSMLRDIREKQAKFLQLLQG</sequence>
<dbReference type="Gene3D" id="3.30.1470.10">
    <property type="entry name" value="Photosystem I PsaD, reaction center subunit II"/>
    <property type="match status" value="1"/>
</dbReference>
<dbReference type="InterPro" id="IPR001202">
    <property type="entry name" value="WW_dom"/>
</dbReference>
<dbReference type="CDD" id="cd00201">
    <property type="entry name" value="WW"/>
    <property type="match status" value="1"/>
</dbReference>
<dbReference type="PROSITE" id="PS50020">
    <property type="entry name" value="WW_DOMAIN_2"/>
    <property type="match status" value="1"/>
</dbReference>
<feature type="region of interest" description="Disordered" evidence="1">
    <location>
        <begin position="96"/>
        <end position="298"/>
    </location>
</feature>
<evidence type="ECO:0000259" key="2">
    <source>
        <dbReference type="PROSITE" id="PS50020"/>
    </source>
</evidence>
<feature type="compositionally biased region" description="Polar residues" evidence="1">
    <location>
        <begin position="110"/>
        <end position="129"/>
    </location>
</feature>
<dbReference type="PANTHER" id="PTHR21715">
    <property type="entry name" value="RH04127P"/>
    <property type="match status" value="1"/>
</dbReference>
<dbReference type="EMBL" id="HBNR01066821">
    <property type="protein sequence ID" value="CAE4639235.1"/>
    <property type="molecule type" value="Transcribed_RNA"/>
</dbReference>
<feature type="compositionally biased region" description="Basic and acidic residues" evidence="1">
    <location>
        <begin position="142"/>
        <end position="170"/>
    </location>
</feature>
<name>A0A7S4SAS5_9DINO</name>
<feature type="compositionally biased region" description="Basic and acidic residues" evidence="1">
    <location>
        <begin position="403"/>
        <end position="422"/>
    </location>
</feature>
<feature type="compositionally biased region" description="Low complexity" evidence="1">
    <location>
        <begin position="253"/>
        <end position="267"/>
    </location>
</feature>
<dbReference type="SUPFAM" id="SSF51045">
    <property type="entry name" value="WW domain"/>
    <property type="match status" value="1"/>
</dbReference>
<feature type="compositionally biased region" description="Basic and acidic residues" evidence="1">
    <location>
        <begin position="8"/>
        <end position="21"/>
    </location>
</feature>
<feature type="compositionally biased region" description="Low complexity" evidence="1">
    <location>
        <begin position="223"/>
        <end position="238"/>
    </location>
</feature>
<feature type="compositionally biased region" description="Low complexity" evidence="1">
    <location>
        <begin position="349"/>
        <end position="359"/>
    </location>
</feature>
<dbReference type="SMART" id="SM00456">
    <property type="entry name" value="WW"/>
    <property type="match status" value="1"/>
</dbReference>
<protein>
    <recommendedName>
        <fullName evidence="2">WW domain-containing protein</fullName>
    </recommendedName>
</protein>
<proteinExistence type="predicted"/>
<feature type="compositionally biased region" description="Low complexity" evidence="1">
    <location>
        <begin position="530"/>
        <end position="551"/>
    </location>
</feature>
<feature type="compositionally biased region" description="Basic and acidic residues" evidence="1">
    <location>
        <begin position="194"/>
        <end position="210"/>
    </location>
</feature>
<evidence type="ECO:0000313" key="3">
    <source>
        <dbReference type="EMBL" id="CAE4639235.1"/>
    </source>
</evidence>
<gene>
    <name evidence="3" type="ORF">AMON00008_LOCUS47214</name>
</gene>
<dbReference type="PANTHER" id="PTHR21715:SF0">
    <property type="entry name" value="RH04127P"/>
    <property type="match status" value="1"/>
</dbReference>
<feature type="domain" description="WW" evidence="2">
    <location>
        <begin position="51"/>
        <end position="84"/>
    </location>
</feature>
<dbReference type="Pfam" id="PF00397">
    <property type="entry name" value="WW"/>
    <property type="match status" value="1"/>
</dbReference>
<evidence type="ECO:0000256" key="1">
    <source>
        <dbReference type="SAM" id="MobiDB-lite"/>
    </source>
</evidence>
<feature type="compositionally biased region" description="Basic and acidic residues" evidence="1">
    <location>
        <begin position="431"/>
        <end position="451"/>
    </location>
</feature>
<feature type="compositionally biased region" description="Basic and acidic residues" evidence="1">
    <location>
        <begin position="240"/>
        <end position="252"/>
    </location>
</feature>
<dbReference type="InterPro" id="IPR053233">
    <property type="entry name" value="ABRA-related"/>
</dbReference>
<accession>A0A7S4SAS5</accession>
<reference evidence="3" key="1">
    <citation type="submission" date="2021-01" db="EMBL/GenBank/DDBJ databases">
        <authorList>
            <person name="Corre E."/>
            <person name="Pelletier E."/>
            <person name="Niang G."/>
            <person name="Scheremetjew M."/>
            <person name="Finn R."/>
            <person name="Kale V."/>
            <person name="Holt S."/>
            <person name="Cochrane G."/>
            <person name="Meng A."/>
            <person name="Brown T."/>
            <person name="Cohen L."/>
        </authorList>
    </citation>
    <scope>NUCLEOTIDE SEQUENCE</scope>
    <source>
        <strain evidence="3">CCMP3105</strain>
    </source>
</reference>